<accession>A0ACB9C7M1</accession>
<gene>
    <name evidence="1" type="ORF">L6452_18859</name>
</gene>
<comment type="caution">
    <text evidence="1">The sequence shown here is derived from an EMBL/GenBank/DDBJ whole genome shotgun (WGS) entry which is preliminary data.</text>
</comment>
<keyword evidence="2" id="KW-1185">Reference proteome</keyword>
<reference evidence="1 2" key="2">
    <citation type="journal article" date="2022" name="Mol. Ecol. Resour.">
        <title>The genomes of chicory, endive, great burdock and yacon provide insights into Asteraceae paleo-polyploidization history and plant inulin production.</title>
        <authorList>
            <person name="Fan W."/>
            <person name="Wang S."/>
            <person name="Wang H."/>
            <person name="Wang A."/>
            <person name="Jiang F."/>
            <person name="Liu H."/>
            <person name="Zhao H."/>
            <person name="Xu D."/>
            <person name="Zhang Y."/>
        </authorList>
    </citation>
    <scope>NUCLEOTIDE SEQUENCE [LARGE SCALE GENOMIC DNA]</scope>
    <source>
        <strain evidence="2">cv. Niubang</strain>
    </source>
</reference>
<reference evidence="2" key="1">
    <citation type="journal article" date="2022" name="Mol. Ecol. Resour.">
        <title>The genomes of chicory, endive, great burdock and yacon provide insights into Asteraceae palaeo-polyploidization history and plant inulin production.</title>
        <authorList>
            <person name="Fan W."/>
            <person name="Wang S."/>
            <person name="Wang H."/>
            <person name="Wang A."/>
            <person name="Jiang F."/>
            <person name="Liu H."/>
            <person name="Zhao H."/>
            <person name="Xu D."/>
            <person name="Zhang Y."/>
        </authorList>
    </citation>
    <scope>NUCLEOTIDE SEQUENCE [LARGE SCALE GENOMIC DNA]</scope>
    <source>
        <strain evidence="2">cv. Niubang</strain>
    </source>
</reference>
<name>A0ACB9C7M1_ARCLA</name>
<dbReference type="Proteomes" id="UP001055879">
    <property type="component" value="Linkage Group LG05"/>
</dbReference>
<protein>
    <submittedName>
        <fullName evidence="1">Uncharacterized protein</fullName>
    </submittedName>
</protein>
<evidence type="ECO:0000313" key="1">
    <source>
        <dbReference type="EMBL" id="KAI3730182.1"/>
    </source>
</evidence>
<proteinExistence type="predicted"/>
<organism evidence="1 2">
    <name type="scientific">Arctium lappa</name>
    <name type="common">Greater burdock</name>
    <name type="synonym">Lappa major</name>
    <dbReference type="NCBI Taxonomy" id="4217"/>
    <lineage>
        <taxon>Eukaryota</taxon>
        <taxon>Viridiplantae</taxon>
        <taxon>Streptophyta</taxon>
        <taxon>Embryophyta</taxon>
        <taxon>Tracheophyta</taxon>
        <taxon>Spermatophyta</taxon>
        <taxon>Magnoliopsida</taxon>
        <taxon>eudicotyledons</taxon>
        <taxon>Gunneridae</taxon>
        <taxon>Pentapetalae</taxon>
        <taxon>asterids</taxon>
        <taxon>campanulids</taxon>
        <taxon>Asterales</taxon>
        <taxon>Asteraceae</taxon>
        <taxon>Carduoideae</taxon>
        <taxon>Cardueae</taxon>
        <taxon>Arctiinae</taxon>
        <taxon>Arctium</taxon>
    </lineage>
</organism>
<dbReference type="EMBL" id="CM042051">
    <property type="protein sequence ID" value="KAI3730182.1"/>
    <property type="molecule type" value="Genomic_DNA"/>
</dbReference>
<sequence>MEDSLGGKILKPLETTRAEEPSGIGSVLVEVPKSNHENVESNGGCRVMVKEHDVLVRDDASKFEVSLDQVEISPQQKLGSKYQRKRNKQRGGGSPREVTEAHVTEHMSSINGSRKNKNQGSGPLFPKSNPSTPRSTVDDKHSNKLESQSMQRLLGDKLKRKK</sequence>
<evidence type="ECO:0000313" key="2">
    <source>
        <dbReference type="Proteomes" id="UP001055879"/>
    </source>
</evidence>